<keyword evidence="1" id="KW-0732">Signal</keyword>
<reference evidence="2 3" key="1">
    <citation type="submission" date="2024-10" db="EMBL/GenBank/DDBJ databases">
        <authorList>
            <person name="Kim D."/>
        </authorList>
    </citation>
    <scope>NUCLEOTIDE SEQUENCE [LARGE SCALE GENOMIC DNA]</scope>
    <source>
        <strain evidence="2">BH-2024</strain>
    </source>
</reference>
<gene>
    <name evidence="2" type="ORF">niasHT_037208</name>
</gene>
<evidence type="ECO:0000256" key="1">
    <source>
        <dbReference type="SAM" id="SignalP"/>
    </source>
</evidence>
<keyword evidence="3" id="KW-1185">Reference proteome</keyword>
<protein>
    <recommendedName>
        <fullName evidence="4">Effector protein</fullName>
    </recommendedName>
</protein>
<dbReference type="EMBL" id="JBICBT010001265">
    <property type="protein sequence ID" value="KAL3075955.1"/>
    <property type="molecule type" value="Genomic_DNA"/>
</dbReference>
<organism evidence="2 3">
    <name type="scientific">Heterodera trifolii</name>
    <dbReference type="NCBI Taxonomy" id="157864"/>
    <lineage>
        <taxon>Eukaryota</taxon>
        <taxon>Metazoa</taxon>
        <taxon>Ecdysozoa</taxon>
        <taxon>Nematoda</taxon>
        <taxon>Chromadorea</taxon>
        <taxon>Rhabditida</taxon>
        <taxon>Tylenchina</taxon>
        <taxon>Tylenchomorpha</taxon>
        <taxon>Tylenchoidea</taxon>
        <taxon>Heteroderidae</taxon>
        <taxon>Heteroderinae</taxon>
        <taxon>Heterodera</taxon>
    </lineage>
</organism>
<comment type="caution">
    <text evidence="2">The sequence shown here is derived from an EMBL/GenBank/DDBJ whole genome shotgun (WGS) entry which is preliminary data.</text>
</comment>
<evidence type="ECO:0000313" key="3">
    <source>
        <dbReference type="Proteomes" id="UP001620626"/>
    </source>
</evidence>
<dbReference type="AlphaFoldDB" id="A0ABD2IEI3"/>
<evidence type="ECO:0000313" key="2">
    <source>
        <dbReference type="EMBL" id="KAL3075955.1"/>
    </source>
</evidence>
<proteinExistence type="predicted"/>
<name>A0ABD2IEI3_9BILA</name>
<sequence length="161" mass="18695">MKLLNILFFLNFIGISFCVPFPPSYTWDSSSSVNNVGTFANFLDDLFTEYAKNDKMDPIVPNSSYPSADENFSERQKRVVFNFTFVKWAAEIANFGVIKNNGNANEEEAFRNWNVIFPFTNFDINYDRFLCFCIVTNRLANKLRKNLNRNFLRPTNGTPNH</sequence>
<dbReference type="Proteomes" id="UP001620626">
    <property type="component" value="Unassembled WGS sequence"/>
</dbReference>
<accession>A0ABD2IEI3</accession>
<feature type="chain" id="PRO_5044868894" description="Effector protein" evidence="1">
    <location>
        <begin position="19"/>
        <end position="161"/>
    </location>
</feature>
<evidence type="ECO:0008006" key="4">
    <source>
        <dbReference type="Google" id="ProtNLM"/>
    </source>
</evidence>
<feature type="signal peptide" evidence="1">
    <location>
        <begin position="1"/>
        <end position="18"/>
    </location>
</feature>